<sequence>MFRTMLTPKYEELVATPYRFGGSRDKAREHFEQGLQKTFRQMREKANPAYPVTVYYAFKQAETERASTGGGGNQSVVSTGWETMLNGLVEAGFQITGTWPMRTELSNRPVASGTNALASSIVLVCRPRPAGAPVATRRELLSALQRQLPRALKSLQRSSIAPVDLAQAAIGPGMAIFSSYSKVLEADGSPMGVRTALALINQVLDEYLAEQEGEYDADTRWALAWFEQYGMREGSFGDAETLSKAKNTSVEGLVAAGILSARGGKVRLLDRREYPVDWDPARDNRLTVWEAVQHMIITLERSGEEAAARLLKELGVLAEPVRELAYRLFNICERNGWSGEALAYNALVVAWPGLLELAAQIPGAPRQGQLF</sequence>
<evidence type="ECO:0000313" key="1">
    <source>
        <dbReference type="EMBL" id="TYO96920.1"/>
    </source>
</evidence>
<comment type="caution">
    <text evidence="1">The sequence shown here is derived from an EMBL/GenBank/DDBJ whole genome shotgun (WGS) entry which is preliminary data.</text>
</comment>
<proteinExistence type="predicted"/>
<accession>A0A5S4ZXE4</accession>
<organism evidence="1 2">
    <name type="scientific">Desulfallas thermosapovorans DSM 6562</name>
    <dbReference type="NCBI Taxonomy" id="1121431"/>
    <lineage>
        <taxon>Bacteria</taxon>
        <taxon>Bacillati</taxon>
        <taxon>Bacillota</taxon>
        <taxon>Clostridia</taxon>
        <taxon>Eubacteriales</taxon>
        <taxon>Desulfallaceae</taxon>
        <taxon>Desulfallas</taxon>
    </lineage>
</organism>
<keyword evidence="2" id="KW-1185">Reference proteome</keyword>
<gene>
    <name evidence="1" type="ORF">LX24_00730</name>
</gene>
<keyword evidence="1" id="KW-0808">Transferase</keyword>
<protein>
    <submittedName>
        <fullName evidence="1">Putative DNA methylase</fullName>
    </submittedName>
</protein>
<dbReference type="GO" id="GO:0008168">
    <property type="term" value="F:methyltransferase activity"/>
    <property type="evidence" value="ECO:0007669"/>
    <property type="project" value="UniProtKB-KW"/>
</dbReference>
<name>A0A5S4ZXE4_9FIRM</name>
<dbReference type="EMBL" id="VNHM01000003">
    <property type="protein sequence ID" value="TYO96920.1"/>
    <property type="molecule type" value="Genomic_DNA"/>
</dbReference>
<dbReference type="GO" id="GO:0032259">
    <property type="term" value="P:methylation"/>
    <property type="evidence" value="ECO:0007669"/>
    <property type="project" value="UniProtKB-KW"/>
</dbReference>
<dbReference type="Proteomes" id="UP000323166">
    <property type="component" value="Unassembled WGS sequence"/>
</dbReference>
<keyword evidence="1" id="KW-0489">Methyltransferase</keyword>
<evidence type="ECO:0000313" key="2">
    <source>
        <dbReference type="Proteomes" id="UP000323166"/>
    </source>
</evidence>
<reference evidence="1 2" key="1">
    <citation type="submission" date="2019-07" db="EMBL/GenBank/DDBJ databases">
        <title>Genomic Encyclopedia of Type Strains, Phase I: the one thousand microbial genomes (KMG-I) project.</title>
        <authorList>
            <person name="Kyrpides N."/>
        </authorList>
    </citation>
    <scope>NUCLEOTIDE SEQUENCE [LARGE SCALE GENOMIC DNA]</scope>
    <source>
        <strain evidence="1 2">DSM 6562</strain>
    </source>
</reference>
<dbReference type="AlphaFoldDB" id="A0A5S4ZXE4"/>